<reference evidence="3" key="1">
    <citation type="journal article" date="2019" name="Int. J. Syst. Evol. Microbiol.">
        <title>The Global Catalogue of Microorganisms (GCM) 10K type strain sequencing project: providing services to taxonomists for standard genome sequencing and annotation.</title>
        <authorList>
            <consortium name="The Broad Institute Genomics Platform"/>
            <consortium name="The Broad Institute Genome Sequencing Center for Infectious Disease"/>
            <person name="Wu L."/>
            <person name="Ma J."/>
        </authorList>
    </citation>
    <scope>NUCLEOTIDE SEQUENCE [LARGE SCALE GENOMIC DNA]</scope>
    <source>
        <strain evidence="3">CGMCC 4.1467</strain>
    </source>
</reference>
<keyword evidence="3" id="KW-1185">Reference proteome</keyword>
<feature type="domain" description="Transcription factor zinc-finger" evidence="1">
    <location>
        <begin position="44"/>
        <end position="86"/>
    </location>
</feature>
<evidence type="ECO:0000313" key="2">
    <source>
        <dbReference type="EMBL" id="MFC7338978.1"/>
    </source>
</evidence>
<organism evidence="2 3">
    <name type="scientific">Haloferula chungangensis</name>
    <dbReference type="NCBI Taxonomy" id="1048331"/>
    <lineage>
        <taxon>Bacteria</taxon>
        <taxon>Pseudomonadati</taxon>
        <taxon>Verrucomicrobiota</taxon>
        <taxon>Verrucomicrobiia</taxon>
        <taxon>Verrucomicrobiales</taxon>
        <taxon>Verrucomicrobiaceae</taxon>
        <taxon>Haloferula</taxon>
    </lineage>
</organism>
<protein>
    <submittedName>
        <fullName evidence="2">Zf-TFIIB domain-containing protein</fullName>
    </submittedName>
</protein>
<dbReference type="Pfam" id="PF13453">
    <property type="entry name" value="Zn_ribbon_TFIIB"/>
    <property type="match status" value="1"/>
</dbReference>
<sequence>MNCTNCGGRLEGDLTICPFCQSRQDFDLAQVHFRNLGAQGELPCPGCDNQLEVIEFETTPPIQIERCGSCRGLFFNPGELEALLEAKIDQAVWVDGQRLQEIAQNYGYHHEVRYLKCPMCEERMSHINFGGKSGVIVDRCGAHGVWLQGGELRRLMEWWRAGGKHLHQRNELEKLETSRPTVSMSHSMAYGDSSSSMEPSWGDSSSSPNWDVIKSVGMLLAGIAAVLMD</sequence>
<dbReference type="RefSeq" id="WP_379715015.1">
    <property type="nucleotide sequence ID" value="NZ_JBHTBS010000011.1"/>
</dbReference>
<accession>A0ABW2LBC3</accession>
<proteinExistence type="predicted"/>
<evidence type="ECO:0000259" key="1">
    <source>
        <dbReference type="Pfam" id="PF13453"/>
    </source>
</evidence>
<evidence type="ECO:0000313" key="3">
    <source>
        <dbReference type="Proteomes" id="UP001596472"/>
    </source>
</evidence>
<comment type="caution">
    <text evidence="2">The sequence shown here is derived from an EMBL/GenBank/DDBJ whole genome shotgun (WGS) entry which is preliminary data.</text>
</comment>
<dbReference type="EMBL" id="JBHTBS010000011">
    <property type="protein sequence ID" value="MFC7338978.1"/>
    <property type="molecule type" value="Genomic_DNA"/>
</dbReference>
<gene>
    <name evidence="2" type="ORF">ACFQY0_17405</name>
</gene>
<dbReference type="Proteomes" id="UP001596472">
    <property type="component" value="Unassembled WGS sequence"/>
</dbReference>
<dbReference type="InterPro" id="IPR027392">
    <property type="entry name" value="TF_Znf"/>
</dbReference>
<name>A0ABW2LBC3_9BACT</name>